<dbReference type="InterPro" id="IPR042095">
    <property type="entry name" value="SUMF_sf"/>
</dbReference>
<dbReference type="PANTHER" id="PTHR22576:SF37">
    <property type="entry name" value="MUCOSA-ASSOCIATED LYMPHOID TISSUE LYMPHOMA TRANSLOCATION PROTEIN 1"/>
    <property type="match status" value="1"/>
</dbReference>
<protein>
    <recommendedName>
        <fullName evidence="1">Caspase family p20 domain-containing protein</fullName>
    </recommendedName>
</protein>
<accession>W0SLG5</accession>
<dbReference type="STRING" id="1223802.SUTH_02844"/>
<keyword evidence="3" id="KW-1185">Reference proteome</keyword>
<dbReference type="AlphaFoldDB" id="W0SLG5"/>
<dbReference type="KEGG" id="shd:SUTH_02844"/>
<sequence length="685" mass="74502">MAVWLGNVTAAEPQRNLGIAPASAEKRVALVIGNATYKSGPLVNPVNDARAIANRLRSLGFDIVLRENLKQREIGGVYREFRSKITPGGVALFFYAGHGVQFKGQNYFPATDADISSEEDVPLQSLNLGNLLDNMDEAKAGVSLVFLDACRDNPFARRFRSTSRGLAKVEAASGTLIHYATRPGSVASDGEGKNGTYTEALLGQISEPGVPVELMLKRVANTVVAKTKGKQEPWVEGSLRGDFYFRSVAGAASGTEPPLSVPVDMTAVEISFWESIKNSSDVEDFQAYLDKYPNGQFVALAERRVKRKPARVDESTTTRLAPAVAGMTFLDCIECPEMVVIPSGSFEMGSNDYGNEKPIHRVQIGKPFALGKTEVTQGQWRSLMGSHSSQFSSCGDKCPVENVSWDDAQEYLRKLSQKTGKTYRLPSEAEWEFACRAGGTATYCGSDALDSAVWYVFNSNDTTRQVASKQANAWGLYDMSGNVSEWTQDCWNVNYNGAPSDGSPWMTGNCAMRVVRGGAWALLALYARPTNRMNLYTTSRGGHFGFRPARMLPDAGVDAAMTQPLLAQSTSPPIAPQVFKEWADSDNGADINWSEATHYCASQGSGWGLPTVAELENSYKTGQPTPCHKSTCKVSSKSRLTGLLFWSNESNGSSEVEGVSLMTGERSAVNVKYRINARALCVRRP</sequence>
<name>W0SLG5_9PROT</name>
<dbReference type="Gene3D" id="3.40.50.1460">
    <property type="match status" value="1"/>
</dbReference>
<gene>
    <name evidence="2" type="ORF">SUTH_02844</name>
</gene>
<dbReference type="InterPro" id="IPR005532">
    <property type="entry name" value="SUMF_dom"/>
</dbReference>
<dbReference type="SUPFAM" id="SSF56436">
    <property type="entry name" value="C-type lectin-like"/>
    <property type="match status" value="1"/>
</dbReference>
<dbReference type="GO" id="GO:0004197">
    <property type="term" value="F:cysteine-type endopeptidase activity"/>
    <property type="evidence" value="ECO:0007669"/>
    <property type="project" value="InterPro"/>
</dbReference>
<evidence type="ECO:0000313" key="3">
    <source>
        <dbReference type="Proteomes" id="UP000031637"/>
    </source>
</evidence>
<evidence type="ECO:0000259" key="1">
    <source>
        <dbReference type="PROSITE" id="PS50208"/>
    </source>
</evidence>
<dbReference type="Gene3D" id="3.90.1580.10">
    <property type="entry name" value="paralog of FGE (formylglycine-generating enzyme)"/>
    <property type="match status" value="1"/>
</dbReference>
<dbReference type="PROSITE" id="PS50208">
    <property type="entry name" value="CASPASE_P20"/>
    <property type="match status" value="1"/>
</dbReference>
<dbReference type="Pfam" id="PF03781">
    <property type="entry name" value="FGE-sulfatase"/>
    <property type="match status" value="1"/>
</dbReference>
<dbReference type="InterPro" id="IPR052039">
    <property type="entry name" value="Caspase-related_regulators"/>
</dbReference>
<dbReference type="EMBL" id="AP012547">
    <property type="protein sequence ID" value="BAO30623.1"/>
    <property type="molecule type" value="Genomic_DNA"/>
</dbReference>
<dbReference type="PANTHER" id="PTHR22576">
    <property type="entry name" value="MUCOSA ASSOCIATED LYMPHOID TISSUE LYMPHOMA TRANSLOCATION PROTEIN 1/PARACASPASE"/>
    <property type="match status" value="1"/>
</dbReference>
<dbReference type="SUPFAM" id="SSF52129">
    <property type="entry name" value="Caspase-like"/>
    <property type="match status" value="1"/>
</dbReference>
<evidence type="ECO:0000313" key="2">
    <source>
        <dbReference type="EMBL" id="BAO30623.1"/>
    </source>
</evidence>
<dbReference type="Pfam" id="PF00656">
    <property type="entry name" value="Peptidase_C14"/>
    <property type="match status" value="1"/>
</dbReference>
<reference evidence="2 3" key="1">
    <citation type="journal article" date="2014" name="Syst. Appl. Microbiol.">
        <title>Complete genomes of freshwater sulfur oxidizers Sulfuricella denitrificans skB26 and Sulfuritalea hydrogenivorans sk43H: genetic insights into the sulfur oxidation pathway of betaproteobacteria.</title>
        <authorList>
            <person name="Watanabe T."/>
            <person name="Kojima H."/>
            <person name="Fukui M."/>
        </authorList>
    </citation>
    <scope>NUCLEOTIDE SEQUENCE [LARGE SCALE GENOMIC DNA]</scope>
    <source>
        <strain evidence="2">DSM22779</strain>
    </source>
</reference>
<dbReference type="InterPro" id="IPR011600">
    <property type="entry name" value="Pept_C14_caspase"/>
</dbReference>
<dbReference type="InterPro" id="IPR016187">
    <property type="entry name" value="CTDL_fold"/>
</dbReference>
<dbReference type="Proteomes" id="UP000031637">
    <property type="component" value="Chromosome"/>
</dbReference>
<dbReference type="GO" id="GO:0006508">
    <property type="term" value="P:proteolysis"/>
    <property type="evidence" value="ECO:0007669"/>
    <property type="project" value="InterPro"/>
</dbReference>
<organism evidence="2 3">
    <name type="scientific">Sulfuritalea hydrogenivorans sk43H</name>
    <dbReference type="NCBI Taxonomy" id="1223802"/>
    <lineage>
        <taxon>Bacteria</taxon>
        <taxon>Pseudomonadati</taxon>
        <taxon>Pseudomonadota</taxon>
        <taxon>Betaproteobacteria</taxon>
        <taxon>Nitrosomonadales</taxon>
        <taxon>Sterolibacteriaceae</taxon>
        <taxon>Sulfuritalea</taxon>
    </lineage>
</organism>
<dbReference type="InterPro" id="IPR029030">
    <property type="entry name" value="Caspase-like_dom_sf"/>
</dbReference>
<dbReference type="HOGENOM" id="CLU_010181_1_0_4"/>
<proteinExistence type="predicted"/>
<dbReference type="InterPro" id="IPR001309">
    <property type="entry name" value="Pept_C14_p20"/>
</dbReference>
<feature type="domain" description="Caspase family p20" evidence="1">
    <location>
        <begin position="25"/>
        <end position="154"/>
    </location>
</feature>